<feature type="region of interest" description="Disordered" evidence="1">
    <location>
        <begin position="37"/>
        <end position="76"/>
    </location>
</feature>
<evidence type="ECO:0000256" key="1">
    <source>
        <dbReference type="SAM" id="MobiDB-lite"/>
    </source>
</evidence>
<evidence type="ECO:0000256" key="3">
    <source>
        <dbReference type="SAM" id="SignalP"/>
    </source>
</evidence>
<feature type="transmembrane region" description="Helical" evidence="2">
    <location>
        <begin position="136"/>
        <end position="159"/>
    </location>
</feature>
<dbReference type="EMBL" id="BRXY01000045">
    <property type="protein sequence ID" value="GMH57234.1"/>
    <property type="molecule type" value="Genomic_DNA"/>
</dbReference>
<name>A0A9W6ZVF8_9STRA</name>
<reference evidence="5" key="1">
    <citation type="journal article" date="2023" name="Commun. Biol.">
        <title>Genome analysis of Parmales, the sister group of diatoms, reveals the evolutionary specialization of diatoms from phago-mixotrophs to photoautotrophs.</title>
        <authorList>
            <person name="Ban H."/>
            <person name="Sato S."/>
            <person name="Yoshikawa S."/>
            <person name="Yamada K."/>
            <person name="Nakamura Y."/>
            <person name="Ichinomiya M."/>
            <person name="Sato N."/>
            <person name="Blanc-Mathieu R."/>
            <person name="Endo H."/>
            <person name="Kuwata A."/>
            <person name="Ogata H."/>
        </authorList>
    </citation>
    <scope>NUCLEOTIDE SEQUENCE [LARGE SCALE GENOMIC DNA]</scope>
    <source>
        <strain evidence="5">NIES 3701</strain>
    </source>
</reference>
<keyword evidence="5" id="KW-1185">Reference proteome</keyword>
<feature type="chain" id="PRO_5040758001" evidence="3">
    <location>
        <begin position="26"/>
        <end position="266"/>
    </location>
</feature>
<feature type="compositionally biased region" description="Low complexity" evidence="1">
    <location>
        <begin position="37"/>
        <end position="47"/>
    </location>
</feature>
<comment type="caution">
    <text evidence="4">The sequence shown here is derived from an EMBL/GenBank/DDBJ whole genome shotgun (WGS) entry which is preliminary data.</text>
</comment>
<keyword evidence="2" id="KW-0812">Transmembrane</keyword>
<protein>
    <submittedName>
        <fullName evidence="4">Uncharacterized protein</fullName>
    </submittedName>
</protein>
<feature type="compositionally biased region" description="Low complexity" evidence="1">
    <location>
        <begin position="55"/>
        <end position="68"/>
    </location>
</feature>
<gene>
    <name evidence="4" type="ORF">TrST_g8267</name>
</gene>
<evidence type="ECO:0000313" key="4">
    <source>
        <dbReference type="EMBL" id="GMH57234.1"/>
    </source>
</evidence>
<keyword evidence="2" id="KW-1133">Transmembrane helix</keyword>
<evidence type="ECO:0000256" key="2">
    <source>
        <dbReference type="SAM" id="Phobius"/>
    </source>
</evidence>
<accession>A0A9W6ZVF8</accession>
<keyword evidence="3" id="KW-0732">Signal</keyword>
<dbReference type="OrthoDB" id="10549134at2759"/>
<organism evidence="4 5">
    <name type="scientific">Triparma strigata</name>
    <dbReference type="NCBI Taxonomy" id="1606541"/>
    <lineage>
        <taxon>Eukaryota</taxon>
        <taxon>Sar</taxon>
        <taxon>Stramenopiles</taxon>
        <taxon>Ochrophyta</taxon>
        <taxon>Bolidophyceae</taxon>
        <taxon>Parmales</taxon>
        <taxon>Triparmaceae</taxon>
        <taxon>Triparma</taxon>
    </lineage>
</organism>
<evidence type="ECO:0000313" key="5">
    <source>
        <dbReference type="Proteomes" id="UP001165085"/>
    </source>
</evidence>
<feature type="transmembrane region" description="Helical" evidence="2">
    <location>
        <begin position="186"/>
        <end position="210"/>
    </location>
</feature>
<proteinExistence type="predicted"/>
<feature type="signal peptide" evidence="3">
    <location>
        <begin position="1"/>
        <end position="25"/>
    </location>
</feature>
<dbReference type="AlphaFoldDB" id="A0A9W6ZVF8"/>
<keyword evidence="2" id="KW-0472">Membrane</keyword>
<sequence length="266" mass="28877">MLTLNSCRCLALCLTLSFILTYVSSLNPYLYSTKLSPLPSSKPGTSLRNSLNDDPATSSPTSSSETPPATVPPPAKKVTVNDMLLKKTVPTERKKPKILKTISRTLNTRPRLTDEERALSIASARDLNNIPPLQTLLSGLVTFSFGLFLYKTVLLSFLFPLSSSWKLPGEEEVYVIQRISGVGKTILYGGVSLLTFFTIFVGLGVTVLGLRVGYGVVTGELNAEGSGFRVEDFGKGGGFDVGEQFQMMMGKKKGKGKEEDDNPFGY</sequence>
<dbReference type="Proteomes" id="UP001165085">
    <property type="component" value="Unassembled WGS sequence"/>
</dbReference>